<reference evidence="1 2" key="1">
    <citation type="journal article" date="2019" name="Commun. Biol.">
        <title>The bagworm genome reveals a unique fibroin gene that provides high tensile strength.</title>
        <authorList>
            <person name="Kono N."/>
            <person name="Nakamura H."/>
            <person name="Ohtoshi R."/>
            <person name="Tomita M."/>
            <person name="Numata K."/>
            <person name="Arakawa K."/>
        </authorList>
    </citation>
    <scope>NUCLEOTIDE SEQUENCE [LARGE SCALE GENOMIC DNA]</scope>
</reference>
<comment type="caution">
    <text evidence="1">The sequence shown here is derived from an EMBL/GenBank/DDBJ whole genome shotgun (WGS) entry which is preliminary data.</text>
</comment>
<organism evidence="1 2">
    <name type="scientific">Eumeta variegata</name>
    <name type="common">Bagworm moth</name>
    <name type="synonym">Eumeta japonica</name>
    <dbReference type="NCBI Taxonomy" id="151549"/>
    <lineage>
        <taxon>Eukaryota</taxon>
        <taxon>Metazoa</taxon>
        <taxon>Ecdysozoa</taxon>
        <taxon>Arthropoda</taxon>
        <taxon>Hexapoda</taxon>
        <taxon>Insecta</taxon>
        <taxon>Pterygota</taxon>
        <taxon>Neoptera</taxon>
        <taxon>Endopterygota</taxon>
        <taxon>Lepidoptera</taxon>
        <taxon>Glossata</taxon>
        <taxon>Ditrysia</taxon>
        <taxon>Tineoidea</taxon>
        <taxon>Psychidae</taxon>
        <taxon>Oiketicinae</taxon>
        <taxon>Eumeta</taxon>
    </lineage>
</organism>
<dbReference type="AlphaFoldDB" id="A0A4C1SE60"/>
<dbReference type="EMBL" id="BGZK01000005">
    <property type="protein sequence ID" value="GBP00392.1"/>
    <property type="molecule type" value="Genomic_DNA"/>
</dbReference>
<name>A0A4C1SE60_EUMVA</name>
<proteinExistence type="predicted"/>
<evidence type="ECO:0000313" key="2">
    <source>
        <dbReference type="Proteomes" id="UP000299102"/>
    </source>
</evidence>
<sequence length="117" mass="12844">MAHFPLSPLHHPDLPAIRYPIPSQVVNNGLVTPPELRVSMGGGDRLLSDGSSTRLSVEYLRQEANGSFHFPDCSGFSFSTRGRNDRRMAEATGRGGEWTGPASIFLSLTMMQLLKEN</sequence>
<gene>
    <name evidence="1" type="ORF">EVAR_951_1</name>
</gene>
<evidence type="ECO:0000313" key="1">
    <source>
        <dbReference type="EMBL" id="GBP00392.1"/>
    </source>
</evidence>
<protein>
    <submittedName>
        <fullName evidence="1">Uncharacterized protein</fullName>
    </submittedName>
</protein>
<dbReference type="Proteomes" id="UP000299102">
    <property type="component" value="Unassembled WGS sequence"/>
</dbReference>
<keyword evidence="2" id="KW-1185">Reference proteome</keyword>
<accession>A0A4C1SE60</accession>